<comment type="caution">
    <text evidence="2">The sequence shown here is derived from an EMBL/GenBank/DDBJ whole genome shotgun (WGS) entry which is preliminary data.</text>
</comment>
<dbReference type="AlphaFoldDB" id="A0A0F9DW38"/>
<organism evidence="2">
    <name type="scientific">marine sediment metagenome</name>
    <dbReference type="NCBI Taxonomy" id="412755"/>
    <lineage>
        <taxon>unclassified sequences</taxon>
        <taxon>metagenomes</taxon>
        <taxon>ecological metagenomes</taxon>
    </lineage>
</organism>
<reference evidence="2" key="1">
    <citation type="journal article" date="2015" name="Nature">
        <title>Complex archaea that bridge the gap between prokaryotes and eukaryotes.</title>
        <authorList>
            <person name="Spang A."/>
            <person name="Saw J.H."/>
            <person name="Jorgensen S.L."/>
            <person name="Zaremba-Niedzwiedzka K."/>
            <person name="Martijn J."/>
            <person name="Lind A.E."/>
            <person name="van Eijk R."/>
            <person name="Schleper C."/>
            <person name="Guy L."/>
            <person name="Ettema T.J."/>
        </authorList>
    </citation>
    <scope>NUCLEOTIDE SEQUENCE</scope>
</reference>
<evidence type="ECO:0000313" key="2">
    <source>
        <dbReference type="EMBL" id="KKL21906.1"/>
    </source>
</evidence>
<feature type="non-terminal residue" evidence="2">
    <location>
        <position position="41"/>
    </location>
</feature>
<proteinExistence type="predicted"/>
<evidence type="ECO:0000256" key="1">
    <source>
        <dbReference type="SAM" id="MobiDB-lite"/>
    </source>
</evidence>
<dbReference type="EMBL" id="LAZR01037550">
    <property type="protein sequence ID" value="KKL21906.1"/>
    <property type="molecule type" value="Genomic_DNA"/>
</dbReference>
<gene>
    <name evidence="2" type="ORF">LCGC14_2440720</name>
</gene>
<feature type="region of interest" description="Disordered" evidence="1">
    <location>
        <begin position="1"/>
        <end position="21"/>
    </location>
</feature>
<name>A0A0F9DW38_9ZZZZ</name>
<accession>A0A0F9DW38</accession>
<protein>
    <submittedName>
        <fullName evidence="2">Uncharacterized protein</fullName>
    </submittedName>
</protein>
<sequence length="41" mass="4615">MRKREEFSTGAVRDNRKGKGRFDLASPFAEARRAAVLEYGA</sequence>